<dbReference type="PROSITE" id="PS50297">
    <property type="entry name" value="ANK_REP_REGION"/>
    <property type="match status" value="1"/>
</dbReference>
<dbReference type="EMBL" id="CAJNOJ010001350">
    <property type="protein sequence ID" value="CAF1549689.1"/>
    <property type="molecule type" value="Genomic_DNA"/>
</dbReference>
<gene>
    <name evidence="4" type="ORF">EDS130_LOCUS45914</name>
    <name evidence="5" type="ORF">XAT740_LOCUS55335</name>
</gene>
<dbReference type="Proteomes" id="UP000663828">
    <property type="component" value="Unassembled WGS sequence"/>
</dbReference>
<proteinExistence type="predicted"/>
<accession>A0A815WZ58</accession>
<evidence type="ECO:0000313" key="7">
    <source>
        <dbReference type="Proteomes" id="UP000663852"/>
    </source>
</evidence>
<dbReference type="PANTHER" id="PTHR24188">
    <property type="entry name" value="ANKYRIN REPEAT PROTEIN"/>
    <property type="match status" value="1"/>
</dbReference>
<dbReference type="SMART" id="SM00248">
    <property type="entry name" value="ANK"/>
    <property type="match status" value="2"/>
</dbReference>
<dbReference type="PROSITE" id="PS50088">
    <property type="entry name" value="ANK_REPEAT"/>
    <property type="match status" value="1"/>
</dbReference>
<dbReference type="Gene3D" id="1.25.40.20">
    <property type="entry name" value="Ankyrin repeat-containing domain"/>
    <property type="match status" value="1"/>
</dbReference>
<dbReference type="OrthoDB" id="19174at2759"/>
<dbReference type="EMBL" id="CAJNOR010010319">
    <property type="protein sequence ID" value="CAF1652862.1"/>
    <property type="molecule type" value="Genomic_DNA"/>
</dbReference>
<evidence type="ECO:0000256" key="3">
    <source>
        <dbReference type="PROSITE-ProRule" id="PRU00023"/>
    </source>
</evidence>
<keyword evidence="2 3" id="KW-0040">ANK repeat</keyword>
<evidence type="ECO:0000256" key="1">
    <source>
        <dbReference type="ARBA" id="ARBA00022737"/>
    </source>
</evidence>
<dbReference type="Proteomes" id="UP000663852">
    <property type="component" value="Unassembled WGS sequence"/>
</dbReference>
<evidence type="ECO:0000313" key="5">
    <source>
        <dbReference type="EMBL" id="CAF1652862.1"/>
    </source>
</evidence>
<comment type="caution">
    <text evidence="4">The sequence shown here is derived from an EMBL/GenBank/DDBJ whole genome shotgun (WGS) entry which is preliminary data.</text>
</comment>
<keyword evidence="6" id="KW-1185">Reference proteome</keyword>
<evidence type="ECO:0000313" key="6">
    <source>
        <dbReference type="Proteomes" id="UP000663828"/>
    </source>
</evidence>
<dbReference type="InterPro" id="IPR002110">
    <property type="entry name" value="Ankyrin_rpt"/>
</dbReference>
<evidence type="ECO:0000313" key="4">
    <source>
        <dbReference type="EMBL" id="CAF1549689.1"/>
    </source>
</evidence>
<dbReference type="SUPFAM" id="SSF48403">
    <property type="entry name" value="Ankyrin repeat"/>
    <property type="match status" value="1"/>
</dbReference>
<evidence type="ECO:0000256" key="2">
    <source>
        <dbReference type="ARBA" id="ARBA00023043"/>
    </source>
</evidence>
<dbReference type="Pfam" id="PF12796">
    <property type="entry name" value="Ank_2"/>
    <property type="match status" value="1"/>
</dbReference>
<keyword evidence="1" id="KW-0677">Repeat</keyword>
<feature type="repeat" description="ANK" evidence="3">
    <location>
        <begin position="222"/>
        <end position="254"/>
    </location>
</feature>
<feature type="non-terminal residue" evidence="4">
    <location>
        <position position="263"/>
    </location>
</feature>
<sequence length="263" mass="29918">MESYDATRLHQCLTSINQKIDEVLEELRQKRDLAAPADTVVQDPLLDNSIQNNNVNTFSIDNDEIELLNTLTNKIQNILRDSLSQLSELCLHHIQKHLHQYHFDPDKHVFTEGLSTNILYSFKQDLNGLLSAVEAYPAALKGDSKTVEVFLKKYPFYKDKPGFWGTTLLYSAAKSDTIRLVEYLIETFNCSVNAPNETEMDFTLMNEENSQTHLSYNPDPKFGSTALHAACYNSNLDIVKYLISKGANYFARNQFGETHIQSG</sequence>
<protein>
    <submittedName>
        <fullName evidence="4">Uncharacterized protein</fullName>
    </submittedName>
</protein>
<dbReference type="PANTHER" id="PTHR24188:SF29">
    <property type="entry name" value="GH09064P"/>
    <property type="match status" value="1"/>
</dbReference>
<reference evidence="4" key="1">
    <citation type="submission" date="2021-02" db="EMBL/GenBank/DDBJ databases">
        <authorList>
            <person name="Nowell W R."/>
        </authorList>
    </citation>
    <scope>NUCLEOTIDE SEQUENCE</scope>
</reference>
<organism evidence="4 7">
    <name type="scientific">Adineta ricciae</name>
    <name type="common">Rotifer</name>
    <dbReference type="NCBI Taxonomy" id="249248"/>
    <lineage>
        <taxon>Eukaryota</taxon>
        <taxon>Metazoa</taxon>
        <taxon>Spiralia</taxon>
        <taxon>Gnathifera</taxon>
        <taxon>Rotifera</taxon>
        <taxon>Eurotatoria</taxon>
        <taxon>Bdelloidea</taxon>
        <taxon>Adinetida</taxon>
        <taxon>Adinetidae</taxon>
        <taxon>Adineta</taxon>
    </lineage>
</organism>
<dbReference type="InterPro" id="IPR036770">
    <property type="entry name" value="Ankyrin_rpt-contain_sf"/>
</dbReference>
<feature type="non-terminal residue" evidence="4">
    <location>
        <position position="1"/>
    </location>
</feature>
<dbReference type="AlphaFoldDB" id="A0A815WZ58"/>
<name>A0A815WZ58_ADIRI</name>